<feature type="domain" description="Hexokinase N-terminal" evidence="21">
    <location>
        <begin position="62"/>
        <end position="255"/>
    </location>
</feature>
<evidence type="ECO:0000256" key="2">
    <source>
        <dbReference type="ARBA" id="ARBA00004888"/>
    </source>
</evidence>
<keyword evidence="12" id="KW-0324">Glycolysis</keyword>
<dbReference type="Pfam" id="PF00349">
    <property type="entry name" value="Hexokinase_1"/>
    <property type="match status" value="2"/>
</dbReference>
<dbReference type="AlphaFoldDB" id="A0A671EQ00"/>
<dbReference type="SUPFAM" id="SSF53067">
    <property type="entry name" value="Actin-like ATPase domain"/>
    <property type="match status" value="4"/>
</dbReference>
<sequence>MLTLDLEGSEASRDLFLYVLLLQKAAFLDLPQEQAPQGFRPGKPRGRTDSPQGTLEWSHWCLQQFKVTGAQLRQIQASLLGSMEQALRGQASPVPAVRMLPAYVGSIPHGTEKGDFVVLELGATGASLRVLWVTLTGLEGHRTKPRSKEFVIPQEVMLGPGQQLFDFAARCLSEFLDTLPVGSRGLQLGFNFSFPCHQTGLDKSTLISWTKGFRCSGVEGQDVVQLLRDAIARQGAYSLDVVAVVNDTVGTMMGCEPGARACEVGLVVDTGTNACYMEEARHVAALDEDRGRVCVNIEWGSFDDDGVLGPVLTTFDHTLDQESLNPGAQRFEKMIGGLYLGELVRLVLAHLAQLGVLFDGCTSPALLSPGAFLLEHVAEMEHPSAGAARVHTLLQDLGLSLGASDAEIVQHVCVAVCTRAAQLCAAALAAVLTRLQHSREQQTLQIAVATGGRVFERHPRFLSVLQETVKLLAPECDVSFTPCVDGGGQGVAMVTAVAARLAAHRCLLEKTLAPFRLTLKQLAVVQAQMREAMVKGLRGEASSLRMLPTYVRATPDGSERGDFLALDLGGTNFRVLLVRVATGSVQITSQVYSIPQCVAQGSGQQLFDHIVDCIVDFQQKQGLSGQSLPLGFTFSFPCKQLGLDQGILLNWTKGFNASDCEGQDVVGLLREAIQRRQAVELNVVAIVNDTVGTMMSCGYDDPRCEVGLIIGTGTNACYMEELQNVAAVAGDSGHMCINMEWGAFGDDGSLGTLSTCFDATVDQASINPGKQRFEKMISGMYLGEIVRHVLLHLTSLGVLFRGQQTQRLQTRDIFKTKFLSEIESDSLALRQVRAILEDLGLPLTSDDALMVLEVCQAVSQRAAQLCGAGVAAVVEKIRENRGLEELTVTVGVDGTLYKMHPHFSRLVAATVQKLAPHCAVTFLQSEDGSGKGAALVTAVACRLDPLAHV</sequence>
<organism evidence="23 24">
    <name type="scientific">Rhinolophus ferrumequinum</name>
    <name type="common">Greater horseshoe bat</name>
    <dbReference type="NCBI Taxonomy" id="59479"/>
    <lineage>
        <taxon>Eukaryota</taxon>
        <taxon>Metazoa</taxon>
        <taxon>Chordata</taxon>
        <taxon>Craniata</taxon>
        <taxon>Vertebrata</taxon>
        <taxon>Euteleostomi</taxon>
        <taxon>Mammalia</taxon>
        <taxon>Eutheria</taxon>
        <taxon>Laurasiatheria</taxon>
        <taxon>Chiroptera</taxon>
        <taxon>Yinpterochiroptera</taxon>
        <taxon>Rhinolophoidea</taxon>
        <taxon>Rhinolophidae</taxon>
        <taxon>Rhinolophinae</taxon>
        <taxon>Rhinolophus</taxon>
    </lineage>
</organism>
<dbReference type="Ensembl" id="ENSRFET00010016762.1">
    <property type="protein sequence ID" value="ENSRFEP00010015351.1"/>
    <property type="gene ID" value="ENSRFEG00010008331.1"/>
</dbReference>
<evidence type="ECO:0000256" key="19">
    <source>
        <dbReference type="ARBA" id="ARBA00083839"/>
    </source>
</evidence>
<dbReference type="FunFam" id="3.40.367.20:FF:000001">
    <property type="entry name" value="Hexokinase 1"/>
    <property type="match status" value="1"/>
</dbReference>
<keyword evidence="24" id="KW-1185">Reference proteome</keyword>
<dbReference type="FunFam" id="3.30.420.40:FF:000015">
    <property type="entry name" value="Hexokinase 1"/>
    <property type="match status" value="1"/>
</dbReference>
<dbReference type="Pfam" id="PF03727">
    <property type="entry name" value="Hexokinase_2"/>
    <property type="match status" value="2"/>
</dbReference>
<dbReference type="GO" id="GO:0001678">
    <property type="term" value="P:intracellular glucose homeostasis"/>
    <property type="evidence" value="ECO:0007669"/>
    <property type="project" value="InterPro"/>
</dbReference>
<feature type="region of interest" description="Disordered" evidence="20">
    <location>
        <begin position="33"/>
        <end position="53"/>
    </location>
</feature>
<evidence type="ECO:0000256" key="4">
    <source>
        <dbReference type="ARBA" id="ARBA00009225"/>
    </source>
</evidence>
<comment type="function">
    <text evidence="16">Catalyzes the phosphorylation of hexose, such as D-glucose and D-fructose, to hexose 6-phosphate (D-glucose 6-phosphate and D-fructose 6-phosphate, respectively). Mediates the initial step of glycolysis by catalyzing phosphorylation of D-glucose to D-glucose 6-phosphate.</text>
</comment>
<dbReference type="PROSITE" id="PS00378">
    <property type="entry name" value="HEXOKINASE_1"/>
    <property type="match status" value="2"/>
</dbReference>
<comment type="catalytic activity">
    <reaction evidence="13">
        <text>a D-hexose + ATP = a D-hexose 6-phosphate + ADP + H(+)</text>
        <dbReference type="Rhea" id="RHEA:22740"/>
        <dbReference type="ChEBI" id="CHEBI:4194"/>
        <dbReference type="ChEBI" id="CHEBI:15378"/>
        <dbReference type="ChEBI" id="CHEBI:30616"/>
        <dbReference type="ChEBI" id="CHEBI:229467"/>
        <dbReference type="ChEBI" id="CHEBI:456216"/>
        <dbReference type="EC" id="2.7.1.1"/>
    </reaction>
    <physiologicalReaction direction="left-to-right" evidence="13">
        <dbReference type="Rhea" id="RHEA:22741"/>
    </physiologicalReaction>
</comment>
<dbReference type="GO" id="GO:0004340">
    <property type="term" value="F:glucokinase activity"/>
    <property type="evidence" value="ECO:0007669"/>
    <property type="project" value="TreeGrafter"/>
</dbReference>
<evidence type="ECO:0000256" key="7">
    <source>
        <dbReference type="ARBA" id="ARBA00022679"/>
    </source>
</evidence>
<dbReference type="GeneTree" id="ENSGT00950000182787"/>
<evidence type="ECO:0000256" key="9">
    <source>
        <dbReference type="ARBA" id="ARBA00022741"/>
    </source>
</evidence>
<dbReference type="GO" id="GO:0005536">
    <property type="term" value="F:D-glucose binding"/>
    <property type="evidence" value="ECO:0007669"/>
    <property type="project" value="InterPro"/>
</dbReference>
<protein>
    <recommendedName>
        <fullName evidence="17">Hexokinase-3</fullName>
        <ecNumber evidence="5">2.7.1.1</ecNumber>
    </recommendedName>
    <alternativeName>
        <fullName evidence="19">Hexokinase type III</fullName>
    </alternativeName>
    <alternativeName>
        <fullName evidence="18">Hexokinase-C</fullName>
    </alternativeName>
</protein>
<dbReference type="GO" id="GO:0006006">
    <property type="term" value="P:glucose metabolic process"/>
    <property type="evidence" value="ECO:0007669"/>
    <property type="project" value="TreeGrafter"/>
</dbReference>
<dbReference type="UniPathway" id="UPA00109">
    <property type="reaction ID" value="UER00180"/>
</dbReference>
<dbReference type="InterPro" id="IPR022673">
    <property type="entry name" value="Hexokinase_C"/>
</dbReference>
<evidence type="ECO:0000256" key="15">
    <source>
        <dbReference type="ARBA" id="ARBA00048160"/>
    </source>
</evidence>
<evidence type="ECO:0000256" key="6">
    <source>
        <dbReference type="ARBA" id="ARBA00022533"/>
    </source>
</evidence>
<dbReference type="EC" id="2.7.1.1" evidence="5"/>
<evidence type="ECO:0000256" key="8">
    <source>
        <dbReference type="ARBA" id="ARBA00022737"/>
    </source>
</evidence>
<dbReference type="UniPathway" id="UPA00242"/>
<feature type="domain" description="Hexokinase C-terminal" evidence="22">
    <location>
        <begin position="264"/>
        <end position="497"/>
    </location>
</feature>
<evidence type="ECO:0000256" key="1">
    <source>
        <dbReference type="ARBA" id="ARBA00004450"/>
    </source>
</evidence>
<dbReference type="Gene3D" id="3.40.367.20">
    <property type="match status" value="2"/>
</dbReference>
<evidence type="ECO:0000313" key="24">
    <source>
        <dbReference type="Proteomes" id="UP000472240"/>
    </source>
</evidence>
<keyword evidence="9" id="KW-0547">Nucleotide-binding</keyword>
<evidence type="ECO:0000256" key="10">
    <source>
        <dbReference type="ARBA" id="ARBA00022777"/>
    </source>
</evidence>
<reference evidence="23" key="4">
    <citation type="submission" date="2025-08" db="UniProtKB">
        <authorList>
            <consortium name="Ensembl"/>
        </authorList>
    </citation>
    <scope>IDENTIFICATION</scope>
</reference>
<dbReference type="GO" id="GO:0019158">
    <property type="term" value="F:mannokinase activity"/>
    <property type="evidence" value="ECO:0007669"/>
    <property type="project" value="TreeGrafter"/>
</dbReference>
<dbReference type="GO" id="GO:0005741">
    <property type="term" value="C:mitochondrial outer membrane"/>
    <property type="evidence" value="ECO:0007669"/>
    <property type="project" value="UniProtKB-SubCell"/>
</dbReference>
<keyword evidence="8" id="KW-0677">Repeat</keyword>
<comment type="similarity">
    <text evidence="4">Belongs to the hexokinase family.</text>
</comment>
<dbReference type="GO" id="GO:0005524">
    <property type="term" value="F:ATP binding"/>
    <property type="evidence" value="ECO:0007669"/>
    <property type="project" value="UniProtKB-KW"/>
</dbReference>
<dbReference type="GO" id="GO:0005829">
    <property type="term" value="C:cytosol"/>
    <property type="evidence" value="ECO:0007669"/>
    <property type="project" value="TreeGrafter"/>
</dbReference>
<evidence type="ECO:0000313" key="23">
    <source>
        <dbReference type="Ensembl" id="ENSRFEP00010015351.1"/>
    </source>
</evidence>
<dbReference type="GO" id="GO:0008865">
    <property type="term" value="F:fructokinase activity"/>
    <property type="evidence" value="ECO:0007669"/>
    <property type="project" value="TreeGrafter"/>
</dbReference>
<evidence type="ECO:0000256" key="13">
    <source>
        <dbReference type="ARBA" id="ARBA00044613"/>
    </source>
</evidence>
<evidence type="ECO:0000256" key="12">
    <source>
        <dbReference type="ARBA" id="ARBA00023152"/>
    </source>
</evidence>
<dbReference type="PROSITE" id="PS51748">
    <property type="entry name" value="HEXOKINASE_2"/>
    <property type="match status" value="2"/>
</dbReference>
<dbReference type="GO" id="GO:0006096">
    <property type="term" value="P:glycolytic process"/>
    <property type="evidence" value="ECO:0007669"/>
    <property type="project" value="UniProtKB-UniPathway"/>
</dbReference>
<evidence type="ECO:0000256" key="14">
    <source>
        <dbReference type="ARBA" id="ARBA00047905"/>
    </source>
</evidence>
<keyword evidence="6" id="KW-0021">Allosteric enzyme</keyword>
<keyword evidence="10" id="KW-0418">Kinase</keyword>
<accession>A0A671EQ00</accession>
<dbReference type="Proteomes" id="UP000472240">
    <property type="component" value="Chromosome 24"/>
</dbReference>
<comment type="catalytic activity">
    <reaction evidence="15">
        <text>D-glucose + ATP = D-glucose 6-phosphate + ADP + H(+)</text>
        <dbReference type="Rhea" id="RHEA:17825"/>
        <dbReference type="ChEBI" id="CHEBI:4167"/>
        <dbReference type="ChEBI" id="CHEBI:15378"/>
        <dbReference type="ChEBI" id="CHEBI:30616"/>
        <dbReference type="ChEBI" id="CHEBI:61548"/>
        <dbReference type="ChEBI" id="CHEBI:456216"/>
        <dbReference type="EC" id="2.7.1.1"/>
    </reaction>
    <physiologicalReaction direction="left-to-right" evidence="15">
        <dbReference type="Rhea" id="RHEA:17826"/>
    </physiologicalReaction>
</comment>
<feature type="domain" description="Hexokinase N-terminal" evidence="21">
    <location>
        <begin position="508"/>
        <end position="699"/>
    </location>
</feature>
<feature type="domain" description="Hexokinase C-terminal" evidence="22">
    <location>
        <begin position="706"/>
        <end position="939"/>
    </location>
</feature>
<dbReference type="FunFam" id="3.30.420.40:FF:000123">
    <property type="entry name" value="Hexokinase 3"/>
    <property type="match status" value="1"/>
</dbReference>
<reference evidence="23" key="5">
    <citation type="submission" date="2025-09" db="UniProtKB">
        <authorList>
            <consortium name="Ensembl"/>
        </authorList>
    </citation>
    <scope>IDENTIFICATION</scope>
</reference>
<evidence type="ECO:0000256" key="17">
    <source>
        <dbReference type="ARBA" id="ARBA00071677"/>
    </source>
</evidence>
<gene>
    <name evidence="23" type="primary">HK3</name>
</gene>
<evidence type="ECO:0000256" key="5">
    <source>
        <dbReference type="ARBA" id="ARBA00012324"/>
    </source>
</evidence>
<dbReference type="InterPro" id="IPR001312">
    <property type="entry name" value="Hexokinase"/>
</dbReference>
<dbReference type="InterPro" id="IPR043129">
    <property type="entry name" value="ATPase_NBD"/>
</dbReference>
<dbReference type="InParanoid" id="A0A671EQ00"/>
<dbReference type="Gene3D" id="3.30.420.40">
    <property type="match status" value="2"/>
</dbReference>
<evidence type="ECO:0000256" key="18">
    <source>
        <dbReference type="ARBA" id="ARBA00076203"/>
    </source>
</evidence>
<reference evidence="24" key="3">
    <citation type="submission" date="2018-12" db="EMBL/GenBank/DDBJ databases">
        <title>G10K-VGP greater horseshoe bat female genome, primary haplotype.</title>
        <authorList>
            <person name="Teeling E."/>
            <person name="Myers G."/>
            <person name="Vernes S."/>
            <person name="Pippel M."/>
            <person name="Winkler S."/>
            <person name="Fedrigo O."/>
            <person name="Rhie A."/>
            <person name="Koren S."/>
            <person name="Phillippy A."/>
            <person name="Lewin H."/>
            <person name="Damas J."/>
            <person name="Howe K."/>
            <person name="Mountcastle J."/>
            <person name="Jarvis E.D."/>
        </authorList>
    </citation>
    <scope>NUCLEOTIDE SEQUENCE [LARGE SCALE GENOMIC DNA]</scope>
</reference>
<comment type="pathway">
    <text evidence="3">Carbohydrate metabolism; hexose metabolism.</text>
</comment>
<evidence type="ECO:0000256" key="3">
    <source>
        <dbReference type="ARBA" id="ARBA00005028"/>
    </source>
</evidence>
<dbReference type="FunFam" id="3.40.367.20:FF:000005">
    <property type="entry name" value="Phosphotransferase"/>
    <property type="match status" value="1"/>
</dbReference>
<dbReference type="PRINTS" id="PR00475">
    <property type="entry name" value="HEXOKINASE"/>
</dbReference>
<proteinExistence type="inferred from homology"/>
<name>A0A671EQ00_RHIFE</name>
<evidence type="ECO:0000256" key="16">
    <source>
        <dbReference type="ARBA" id="ARBA00057794"/>
    </source>
</evidence>
<dbReference type="PANTHER" id="PTHR19443">
    <property type="entry name" value="HEXOKINASE"/>
    <property type="match status" value="1"/>
</dbReference>
<dbReference type="InterPro" id="IPR019807">
    <property type="entry name" value="Hexokinase_BS"/>
</dbReference>
<dbReference type="OMA" id="VRPCEVG"/>
<evidence type="ECO:0000256" key="20">
    <source>
        <dbReference type="SAM" id="MobiDB-lite"/>
    </source>
</evidence>
<dbReference type="InterPro" id="IPR022672">
    <property type="entry name" value="Hexokinase_N"/>
</dbReference>
<keyword evidence="11" id="KW-0067">ATP-binding</keyword>
<evidence type="ECO:0000259" key="22">
    <source>
        <dbReference type="Pfam" id="PF03727"/>
    </source>
</evidence>
<comment type="subcellular location">
    <subcellularLocation>
        <location evidence="1">Mitochondrion outer membrane</location>
        <topology evidence="1">Peripheral membrane protein</topology>
    </subcellularLocation>
</comment>
<comment type="pathway">
    <text evidence="2">Carbohydrate degradation; glycolysis; D-glyceraldehyde 3-phosphate and glycerone phosphate from D-glucose: step 1/4.</text>
</comment>
<comment type="catalytic activity">
    <reaction evidence="14">
        <text>D-fructose + ATP = D-fructose 6-phosphate + ADP + H(+)</text>
        <dbReference type="Rhea" id="RHEA:16125"/>
        <dbReference type="ChEBI" id="CHEBI:15378"/>
        <dbReference type="ChEBI" id="CHEBI:30616"/>
        <dbReference type="ChEBI" id="CHEBI:37721"/>
        <dbReference type="ChEBI" id="CHEBI:61527"/>
        <dbReference type="ChEBI" id="CHEBI:456216"/>
        <dbReference type="EC" id="2.7.1.1"/>
    </reaction>
    <physiologicalReaction direction="left-to-right" evidence="14">
        <dbReference type="Rhea" id="RHEA:16126"/>
    </physiologicalReaction>
</comment>
<evidence type="ECO:0000259" key="21">
    <source>
        <dbReference type="Pfam" id="PF00349"/>
    </source>
</evidence>
<dbReference type="PANTHER" id="PTHR19443:SF1">
    <property type="entry name" value="HEXOKINASE-3"/>
    <property type="match status" value="1"/>
</dbReference>
<dbReference type="FunCoup" id="A0A671EQ00">
    <property type="interactions" value="109"/>
</dbReference>
<reference evidence="23 24" key="1">
    <citation type="journal article" date="2015" name="Annu Rev Anim Biosci">
        <title>The Genome 10K Project: a way forward.</title>
        <authorList>
            <person name="Koepfli K.P."/>
            <person name="Paten B."/>
            <person name="O'Brien S.J."/>
            <person name="Koepfli K.P."/>
            <person name="Paten B."/>
            <person name="Antunes A."/>
            <person name="Belov K."/>
            <person name="Bustamante C."/>
            <person name="Castoe T.A."/>
            <person name="Clawson H."/>
            <person name="Crawford A.J."/>
            <person name="Diekhans M."/>
            <person name="Distel D."/>
            <person name="Durbin R."/>
            <person name="Earl D."/>
            <person name="Fujita M.K."/>
            <person name="Gamble T."/>
            <person name="Georges A."/>
            <person name="Gemmell N."/>
            <person name="Gilbert M.T."/>
            <person name="Graves J.M."/>
            <person name="Green R.E."/>
            <person name="Hickey G."/>
            <person name="Jarvis E.D."/>
            <person name="Johnson W."/>
            <person name="Komissarov A."/>
            <person name="Korf I."/>
            <person name="Kuhn R."/>
            <person name="Larkin D.M."/>
            <person name="Lewin H."/>
            <person name="Lopez J.V."/>
            <person name="Ma J."/>
            <person name="Marques-Bonet T."/>
            <person name="Miller W."/>
            <person name="Murphy R."/>
            <person name="Pevzner P."/>
            <person name="Shapiro B."/>
            <person name="Steiner C."/>
            <person name="Tamazian G."/>
            <person name="Venkatesh B."/>
            <person name="Wang J."/>
            <person name="Wayne R."/>
            <person name="Wiley E."/>
            <person name="Yang H."/>
            <person name="Zhang G."/>
            <person name="Haussler D."/>
            <person name="Ryder O."/>
            <person name="O'Brien S.J."/>
        </authorList>
    </citation>
    <scope>NUCLEOTIDE SEQUENCE</scope>
</reference>
<evidence type="ECO:0000256" key="11">
    <source>
        <dbReference type="ARBA" id="ARBA00022840"/>
    </source>
</evidence>
<reference evidence="23 24" key="2">
    <citation type="journal article" date="2018" name="Annu Rev Anim Biosci">
        <title>Bat Biology, Genomes, and the Bat1K Project: To Generate Chromosome-Level Genomes for All Living Bat Species.</title>
        <authorList>
            <person name="Teeling E.C."/>
            <person name="Vernes S.C."/>
            <person name="Davalos L.M."/>
            <person name="Ray D.A."/>
            <person name="Gilbert M.T.P."/>
            <person name="Myers E."/>
        </authorList>
    </citation>
    <scope>NUCLEOTIDE SEQUENCE</scope>
</reference>
<keyword evidence="7" id="KW-0808">Transferase</keyword>